<evidence type="ECO:0000256" key="4">
    <source>
        <dbReference type="PROSITE-ProRule" id="PRU01343"/>
    </source>
</evidence>
<evidence type="ECO:0000256" key="1">
    <source>
        <dbReference type="ARBA" id="ARBA00022723"/>
    </source>
</evidence>
<keyword evidence="3" id="KW-0862">Zinc</keyword>
<dbReference type="PROSITE" id="PS51999">
    <property type="entry name" value="ZF_GRF"/>
    <property type="match status" value="1"/>
</dbReference>
<evidence type="ECO:0000259" key="6">
    <source>
        <dbReference type="PROSITE" id="PS51999"/>
    </source>
</evidence>
<gene>
    <name evidence="7" type="ORF">PVAP13_1NG541400</name>
</gene>
<proteinExistence type="predicted"/>
<reference evidence="7" key="1">
    <citation type="submission" date="2020-05" db="EMBL/GenBank/DDBJ databases">
        <title>WGS assembly of Panicum virgatum.</title>
        <authorList>
            <person name="Lovell J.T."/>
            <person name="Jenkins J."/>
            <person name="Shu S."/>
            <person name="Juenger T.E."/>
            <person name="Schmutz J."/>
        </authorList>
    </citation>
    <scope>NUCLEOTIDE SEQUENCE</scope>
    <source>
        <strain evidence="7">AP13</strain>
    </source>
</reference>
<dbReference type="PANTHER" id="PTHR33248">
    <property type="entry name" value="ZINC ION-BINDING PROTEIN"/>
    <property type="match status" value="1"/>
</dbReference>
<evidence type="ECO:0000256" key="3">
    <source>
        <dbReference type="ARBA" id="ARBA00022833"/>
    </source>
</evidence>
<keyword evidence="5" id="KW-0472">Membrane</keyword>
<dbReference type="Proteomes" id="UP000823388">
    <property type="component" value="Chromosome 1N"/>
</dbReference>
<evidence type="ECO:0000313" key="7">
    <source>
        <dbReference type="EMBL" id="KAG2654154.1"/>
    </source>
</evidence>
<accession>A0A8T0X9V3</accession>
<keyword evidence="8" id="KW-1185">Reference proteome</keyword>
<evidence type="ECO:0000256" key="5">
    <source>
        <dbReference type="SAM" id="Phobius"/>
    </source>
</evidence>
<organism evidence="7 8">
    <name type="scientific">Panicum virgatum</name>
    <name type="common">Blackwell switchgrass</name>
    <dbReference type="NCBI Taxonomy" id="38727"/>
    <lineage>
        <taxon>Eukaryota</taxon>
        <taxon>Viridiplantae</taxon>
        <taxon>Streptophyta</taxon>
        <taxon>Embryophyta</taxon>
        <taxon>Tracheophyta</taxon>
        <taxon>Spermatophyta</taxon>
        <taxon>Magnoliopsida</taxon>
        <taxon>Liliopsida</taxon>
        <taxon>Poales</taxon>
        <taxon>Poaceae</taxon>
        <taxon>PACMAD clade</taxon>
        <taxon>Panicoideae</taxon>
        <taxon>Panicodae</taxon>
        <taxon>Paniceae</taxon>
        <taxon>Panicinae</taxon>
        <taxon>Panicum</taxon>
        <taxon>Panicum sect. Hiantes</taxon>
    </lineage>
</organism>
<keyword evidence="1" id="KW-0479">Metal-binding</keyword>
<comment type="caution">
    <text evidence="7">The sequence shown here is derived from an EMBL/GenBank/DDBJ whole genome shotgun (WGS) entry which is preliminary data.</text>
</comment>
<keyword evidence="5" id="KW-0812">Transmembrane</keyword>
<evidence type="ECO:0000313" key="8">
    <source>
        <dbReference type="Proteomes" id="UP000823388"/>
    </source>
</evidence>
<evidence type="ECO:0000256" key="2">
    <source>
        <dbReference type="ARBA" id="ARBA00022771"/>
    </source>
</evidence>
<name>A0A8T0X9V3_PANVG</name>
<feature type="transmembrane region" description="Helical" evidence="5">
    <location>
        <begin position="158"/>
        <end position="177"/>
    </location>
</feature>
<keyword evidence="2 4" id="KW-0863">Zinc-finger</keyword>
<protein>
    <recommendedName>
        <fullName evidence="6">GRF-type domain-containing protein</fullName>
    </recommendedName>
</protein>
<dbReference type="GO" id="GO:0008270">
    <property type="term" value="F:zinc ion binding"/>
    <property type="evidence" value="ECO:0007669"/>
    <property type="project" value="UniProtKB-KW"/>
</dbReference>
<sequence length="178" mass="20607">MSSSGSQSWSTARSIGGGEDFSSPIRYREGPLDYEPPVMCKCGRKAARWISWSNENPGRRYFKCFSARARHGGCDLWLWYDRADYASHFIKTVIVDLRDVARSLKKENGELKTVIDDGVARQEEHRAEARRLHHVIAEKEASNDELNKRVEKLEHEKYVLKLVIFAFVGLVFCLVWWK</sequence>
<keyword evidence="5" id="KW-1133">Transmembrane helix</keyword>
<dbReference type="AlphaFoldDB" id="A0A8T0X9V3"/>
<feature type="domain" description="GRF-type" evidence="6">
    <location>
        <begin position="40"/>
        <end position="83"/>
    </location>
</feature>
<dbReference type="InterPro" id="IPR010666">
    <property type="entry name" value="Znf_GRF"/>
</dbReference>
<dbReference type="EMBL" id="CM029038">
    <property type="protein sequence ID" value="KAG2654154.1"/>
    <property type="molecule type" value="Genomic_DNA"/>
</dbReference>